<dbReference type="AlphaFoldDB" id="A0A5B7D6G3"/>
<name>A0A5B7D6G3_PORTR</name>
<evidence type="ECO:0000313" key="2">
    <source>
        <dbReference type="Proteomes" id="UP000324222"/>
    </source>
</evidence>
<dbReference type="EMBL" id="VSRR010000544">
    <property type="protein sequence ID" value="MPC16870.1"/>
    <property type="molecule type" value="Genomic_DNA"/>
</dbReference>
<dbReference type="Proteomes" id="UP000324222">
    <property type="component" value="Unassembled WGS sequence"/>
</dbReference>
<accession>A0A5B7D6G3</accession>
<keyword evidence="2" id="KW-1185">Reference proteome</keyword>
<protein>
    <submittedName>
        <fullName evidence="1">Uncharacterized protein</fullName>
    </submittedName>
</protein>
<proteinExistence type="predicted"/>
<reference evidence="1 2" key="1">
    <citation type="submission" date="2019-05" db="EMBL/GenBank/DDBJ databases">
        <title>Another draft genome of Portunus trituberculatus and its Hox gene families provides insights of decapod evolution.</title>
        <authorList>
            <person name="Jeong J.-H."/>
            <person name="Song I."/>
            <person name="Kim S."/>
            <person name="Choi T."/>
            <person name="Kim D."/>
            <person name="Ryu S."/>
            <person name="Kim W."/>
        </authorList>
    </citation>
    <scope>NUCLEOTIDE SEQUENCE [LARGE SCALE GENOMIC DNA]</scope>
    <source>
        <tissue evidence="1">Muscle</tissue>
    </source>
</reference>
<evidence type="ECO:0000313" key="1">
    <source>
        <dbReference type="EMBL" id="MPC16870.1"/>
    </source>
</evidence>
<comment type="caution">
    <text evidence="1">The sequence shown here is derived from an EMBL/GenBank/DDBJ whole genome shotgun (WGS) entry which is preliminary data.</text>
</comment>
<sequence>MQYSVETDNTYHQGQVPDPAGAKCHELCQPPTIHASASVQEPVCHCPQSALPQTPCTDLSPKSV</sequence>
<gene>
    <name evidence="1" type="ORF">E2C01_009708</name>
</gene>
<organism evidence="1 2">
    <name type="scientific">Portunus trituberculatus</name>
    <name type="common">Swimming crab</name>
    <name type="synonym">Neptunus trituberculatus</name>
    <dbReference type="NCBI Taxonomy" id="210409"/>
    <lineage>
        <taxon>Eukaryota</taxon>
        <taxon>Metazoa</taxon>
        <taxon>Ecdysozoa</taxon>
        <taxon>Arthropoda</taxon>
        <taxon>Crustacea</taxon>
        <taxon>Multicrustacea</taxon>
        <taxon>Malacostraca</taxon>
        <taxon>Eumalacostraca</taxon>
        <taxon>Eucarida</taxon>
        <taxon>Decapoda</taxon>
        <taxon>Pleocyemata</taxon>
        <taxon>Brachyura</taxon>
        <taxon>Eubrachyura</taxon>
        <taxon>Portunoidea</taxon>
        <taxon>Portunidae</taxon>
        <taxon>Portuninae</taxon>
        <taxon>Portunus</taxon>
    </lineage>
</organism>